<evidence type="ECO:0000256" key="1">
    <source>
        <dbReference type="ARBA" id="ARBA00023015"/>
    </source>
</evidence>
<dbReference type="EMBL" id="CP026309">
    <property type="protein sequence ID" value="AUV82457.1"/>
    <property type="molecule type" value="Genomic_DNA"/>
</dbReference>
<feature type="domain" description="HTH iclR-type" evidence="4">
    <location>
        <begin position="9"/>
        <end position="68"/>
    </location>
</feature>
<dbReference type="InterPro" id="IPR005471">
    <property type="entry name" value="Tscrpt_reg_IclR_N"/>
</dbReference>
<dbReference type="InterPro" id="IPR029016">
    <property type="entry name" value="GAF-like_dom_sf"/>
</dbReference>
<proteinExistence type="predicted"/>
<dbReference type="InterPro" id="IPR050707">
    <property type="entry name" value="HTH_MetabolicPath_Reg"/>
</dbReference>
<evidence type="ECO:0000259" key="5">
    <source>
        <dbReference type="PROSITE" id="PS51078"/>
    </source>
</evidence>
<evidence type="ECO:0000256" key="2">
    <source>
        <dbReference type="ARBA" id="ARBA00023125"/>
    </source>
</evidence>
<dbReference type="Pfam" id="PF01614">
    <property type="entry name" value="IclR_C"/>
    <property type="match status" value="1"/>
</dbReference>
<dbReference type="Pfam" id="PF09339">
    <property type="entry name" value="HTH_IclR"/>
    <property type="match status" value="1"/>
</dbReference>
<dbReference type="GO" id="GO:0003700">
    <property type="term" value="F:DNA-binding transcription factor activity"/>
    <property type="evidence" value="ECO:0007669"/>
    <property type="project" value="TreeGrafter"/>
</dbReference>
<dbReference type="SMART" id="SM00346">
    <property type="entry name" value="HTH_ICLR"/>
    <property type="match status" value="1"/>
</dbReference>
<keyword evidence="2" id="KW-0238">DNA-binding</keyword>
<name>A0A2I8VKK0_9EURY</name>
<dbReference type="GeneID" id="35593038"/>
<keyword evidence="7" id="KW-1185">Reference proteome</keyword>
<accession>A0A2I8VKK0</accession>
<dbReference type="Proteomes" id="UP000236584">
    <property type="component" value="Chromosome"/>
</dbReference>
<dbReference type="InterPro" id="IPR036390">
    <property type="entry name" value="WH_DNA-bd_sf"/>
</dbReference>
<dbReference type="PROSITE" id="PS51077">
    <property type="entry name" value="HTH_ICLR"/>
    <property type="match status" value="1"/>
</dbReference>
<dbReference type="Gene3D" id="3.30.450.40">
    <property type="match status" value="1"/>
</dbReference>
<dbReference type="PANTHER" id="PTHR30136">
    <property type="entry name" value="HELIX-TURN-HELIX TRANSCRIPTIONAL REGULATOR, ICLR FAMILY"/>
    <property type="match status" value="1"/>
</dbReference>
<dbReference type="AlphaFoldDB" id="A0A2I8VKK0"/>
<dbReference type="GO" id="GO:0003677">
    <property type="term" value="F:DNA binding"/>
    <property type="evidence" value="ECO:0007669"/>
    <property type="project" value="UniProtKB-KW"/>
</dbReference>
<dbReference type="SUPFAM" id="SSF46785">
    <property type="entry name" value="Winged helix' DNA-binding domain"/>
    <property type="match status" value="1"/>
</dbReference>
<sequence length="254" mass="28037">MTQRIKNSVKSVETAFSILDALMELDGAGATELATHFGMPKSTIHNYLSTLHQEELVVKEGPTYQVGIRFLEYGAYARQRLKIFGIATPEVDKLAESTGELANLMIEEHGRGSYLHRARGENAVRVEAHVGTRVSLHSTALGKAILAHLDESRVEEIIDTHGLEQSTPNTITDRETLYEELAAIRERGLAFDDGERIRGLRCVAAPILSNNDRVLGAVSVSGPSNRVQGHYLEEELAQKLMETVNVIELNVTYS</sequence>
<evidence type="ECO:0000259" key="4">
    <source>
        <dbReference type="PROSITE" id="PS51077"/>
    </source>
</evidence>
<dbReference type="InterPro" id="IPR014757">
    <property type="entry name" value="Tscrpt_reg_IclR_C"/>
</dbReference>
<dbReference type="PROSITE" id="PS51078">
    <property type="entry name" value="ICLR_ED"/>
    <property type="match status" value="1"/>
</dbReference>
<evidence type="ECO:0000313" key="7">
    <source>
        <dbReference type="Proteomes" id="UP000236584"/>
    </source>
</evidence>
<dbReference type="OrthoDB" id="14763at2157"/>
<dbReference type="InterPro" id="IPR036388">
    <property type="entry name" value="WH-like_DNA-bd_sf"/>
</dbReference>
<dbReference type="KEGG" id="srub:C2R22_13065"/>
<evidence type="ECO:0000256" key="3">
    <source>
        <dbReference type="ARBA" id="ARBA00023163"/>
    </source>
</evidence>
<gene>
    <name evidence="6" type="ORF">C2R22_13065</name>
</gene>
<reference evidence="6 7" key="1">
    <citation type="submission" date="2018-01" db="EMBL/GenBank/DDBJ databases">
        <title>Complete genome sequence of Salinigranum rubrum GX10T, an extremely halophilic archaeon isolated from a marine solar saltern.</title>
        <authorList>
            <person name="Han S."/>
        </authorList>
    </citation>
    <scope>NUCLEOTIDE SEQUENCE [LARGE SCALE GENOMIC DNA]</scope>
    <source>
        <strain evidence="6 7">GX10</strain>
    </source>
</reference>
<dbReference type="SUPFAM" id="SSF55781">
    <property type="entry name" value="GAF domain-like"/>
    <property type="match status" value="1"/>
</dbReference>
<keyword evidence="3" id="KW-0804">Transcription</keyword>
<dbReference type="Gene3D" id="1.10.10.10">
    <property type="entry name" value="Winged helix-like DNA-binding domain superfamily/Winged helix DNA-binding domain"/>
    <property type="match status" value="1"/>
</dbReference>
<dbReference type="PANTHER" id="PTHR30136:SF35">
    <property type="entry name" value="HTH-TYPE TRANSCRIPTIONAL REGULATOR RV1719"/>
    <property type="match status" value="1"/>
</dbReference>
<dbReference type="RefSeq" id="WP_103426146.1">
    <property type="nucleotide sequence ID" value="NZ_CP026309.1"/>
</dbReference>
<protein>
    <submittedName>
        <fullName evidence="6">IclR family transcriptional regulator</fullName>
    </submittedName>
</protein>
<keyword evidence="1" id="KW-0805">Transcription regulation</keyword>
<dbReference type="GO" id="GO:0045892">
    <property type="term" value="P:negative regulation of DNA-templated transcription"/>
    <property type="evidence" value="ECO:0007669"/>
    <property type="project" value="TreeGrafter"/>
</dbReference>
<evidence type="ECO:0000313" key="6">
    <source>
        <dbReference type="EMBL" id="AUV82457.1"/>
    </source>
</evidence>
<feature type="domain" description="IclR-ED" evidence="5">
    <location>
        <begin position="69"/>
        <end position="253"/>
    </location>
</feature>
<organism evidence="6 7">
    <name type="scientific">Salinigranum rubrum</name>
    <dbReference type="NCBI Taxonomy" id="755307"/>
    <lineage>
        <taxon>Archaea</taxon>
        <taxon>Methanobacteriati</taxon>
        <taxon>Methanobacteriota</taxon>
        <taxon>Stenosarchaea group</taxon>
        <taxon>Halobacteria</taxon>
        <taxon>Halobacteriales</taxon>
        <taxon>Haloferacaceae</taxon>
        <taxon>Salinigranum</taxon>
    </lineage>
</organism>